<dbReference type="STRING" id="1993.SAMN04489713_11686"/>
<name>A0A1I5S9G0_9ACTN</name>
<accession>A0A1I5S9G0</accession>
<dbReference type="Proteomes" id="UP000183413">
    <property type="component" value="Unassembled WGS sequence"/>
</dbReference>
<keyword evidence="2" id="KW-1185">Reference proteome</keyword>
<organism evidence="1 2">
    <name type="scientific">Actinomadura madurae</name>
    <dbReference type="NCBI Taxonomy" id="1993"/>
    <lineage>
        <taxon>Bacteria</taxon>
        <taxon>Bacillati</taxon>
        <taxon>Actinomycetota</taxon>
        <taxon>Actinomycetes</taxon>
        <taxon>Streptosporangiales</taxon>
        <taxon>Thermomonosporaceae</taxon>
        <taxon>Actinomadura</taxon>
    </lineage>
</organism>
<reference evidence="1 2" key="1">
    <citation type="submission" date="2016-10" db="EMBL/GenBank/DDBJ databases">
        <authorList>
            <person name="de Groot N.N."/>
        </authorList>
    </citation>
    <scope>NUCLEOTIDE SEQUENCE [LARGE SCALE GENOMIC DNA]</scope>
    <source>
        <strain evidence="1 2">DSM 43067</strain>
    </source>
</reference>
<gene>
    <name evidence="1" type="ORF">SAMN04489713_11686</name>
</gene>
<dbReference type="InParanoid" id="A0A1I5S9G0"/>
<evidence type="ECO:0000313" key="1">
    <source>
        <dbReference type="EMBL" id="SFP67329.1"/>
    </source>
</evidence>
<evidence type="ECO:0000313" key="2">
    <source>
        <dbReference type="Proteomes" id="UP000183413"/>
    </source>
</evidence>
<dbReference type="AlphaFoldDB" id="A0A1I5S9G0"/>
<sequence length="83" mass="9193">MTLAEYGESVMTLATRGLESKTLDPYMAGWGCRVVPSLGHLRVRMITNGAVDRTAYAWISDECLVARRRRHAQPASLRSHCSG</sequence>
<protein>
    <submittedName>
        <fullName evidence="1">Uncharacterized protein</fullName>
    </submittedName>
</protein>
<dbReference type="EMBL" id="FOVH01000016">
    <property type="protein sequence ID" value="SFP67329.1"/>
    <property type="molecule type" value="Genomic_DNA"/>
</dbReference>
<proteinExistence type="predicted"/>